<sequence length="70" mass="7859">MKKKCLNGRDKNGDDKMKEMKPKTNGSMREAKREKVEEDSRGKEGELVVDNGEAIREAYIGAVFGEILEA</sequence>
<name>A0ABR0P3F7_GOSAR</name>
<organism evidence="2 3">
    <name type="scientific">Gossypium arboreum</name>
    <name type="common">Tree cotton</name>
    <name type="synonym">Gossypium nanking</name>
    <dbReference type="NCBI Taxonomy" id="29729"/>
    <lineage>
        <taxon>Eukaryota</taxon>
        <taxon>Viridiplantae</taxon>
        <taxon>Streptophyta</taxon>
        <taxon>Embryophyta</taxon>
        <taxon>Tracheophyta</taxon>
        <taxon>Spermatophyta</taxon>
        <taxon>Magnoliopsida</taxon>
        <taxon>eudicotyledons</taxon>
        <taxon>Gunneridae</taxon>
        <taxon>Pentapetalae</taxon>
        <taxon>rosids</taxon>
        <taxon>malvids</taxon>
        <taxon>Malvales</taxon>
        <taxon>Malvaceae</taxon>
        <taxon>Malvoideae</taxon>
        <taxon>Gossypium</taxon>
    </lineage>
</organism>
<proteinExistence type="predicted"/>
<accession>A0ABR0P3F7</accession>
<protein>
    <submittedName>
        <fullName evidence="2">Uncharacterized protein</fullName>
    </submittedName>
</protein>
<feature type="region of interest" description="Disordered" evidence="1">
    <location>
        <begin position="1"/>
        <end position="45"/>
    </location>
</feature>
<reference evidence="2 3" key="1">
    <citation type="submission" date="2023-03" db="EMBL/GenBank/DDBJ databases">
        <title>WGS of Gossypium arboreum.</title>
        <authorList>
            <person name="Yu D."/>
        </authorList>
    </citation>
    <scope>NUCLEOTIDE SEQUENCE [LARGE SCALE GENOMIC DNA]</scope>
    <source>
        <tissue evidence="2">Leaf</tissue>
    </source>
</reference>
<dbReference type="Proteomes" id="UP001358586">
    <property type="component" value="Chromosome 8"/>
</dbReference>
<dbReference type="EMBL" id="JARKNE010000008">
    <property type="protein sequence ID" value="KAK5813169.1"/>
    <property type="molecule type" value="Genomic_DNA"/>
</dbReference>
<gene>
    <name evidence="2" type="ORF">PVK06_028617</name>
</gene>
<comment type="caution">
    <text evidence="2">The sequence shown here is derived from an EMBL/GenBank/DDBJ whole genome shotgun (WGS) entry which is preliminary data.</text>
</comment>
<evidence type="ECO:0000313" key="3">
    <source>
        <dbReference type="Proteomes" id="UP001358586"/>
    </source>
</evidence>
<evidence type="ECO:0000313" key="2">
    <source>
        <dbReference type="EMBL" id="KAK5813169.1"/>
    </source>
</evidence>
<evidence type="ECO:0000256" key="1">
    <source>
        <dbReference type="SAM" id="MobiDB-lite"/>
    </source>
</evidence>
<feature type="compositionally biased region" description="Basic and acidic residues" evidence="1">
    <location>
        <begin position="29"/>
        <end position="45"/>
    </location>
</feature>
<feature type="compositionally biased region" description="Basic and acidic residues" evidence="1">
    <location>
        <begin position="7"/>
        <end position="22"/>
    </location>
</feature>
<keyword evidence="3" id="KW-1185">Reference proteome</keyword>